<reference evidence="2" key="1">
    <citation type="submission" date="2022-07" db="EMBL/GenBank/DDBJ databases">
        <title>Genome sequencing of Photobacterium atrarenae GJH2-4.</title>
        <authorList>
            <person name="Park S.-J."/>
        </authorList>
    </citation>
    <scope>NUCLEOTIDE SEQUENCE</scope>
    <source>
        <strain evidence="2">GJH2-4</strain>
    </source>
</reference>
<evidence type="ECO:0000259" key="1">
    <source>
        <dbReference type="SMART" id="SM00871"/>
    </source>
</evidence>
<evidence type="ECO:0000313" key="3">
    <source>
        <dbReference type="Proteomes" id="UP001057998"/>
    </source>
</evidence>
<dbReference type="InterPro" id="IPR010499">
    <property type="entry name" value="AraC_E-bd"/>
</dbReference>
<sequence>MILQHIDGFEVSGFSVRTTNADEMNPSTAKIGQLWETFYARAYPKLTAGANVYGVYTHYESNVTGAYDVMACSDRLAADALKGAVTTKIMSGKYLTFTAQGEMPQAVVSLWGTIWDYFRADDCPHTRAYTTDFEQYLSADEVAISIAIQ</sequence>
<dbReference type="EMBL" id="CP101509">
    <property type="protein sequence ID" value="UTV30801.1"/>
    <property type="molecule type" value="Genomic_DNA"/>
</dbReference>
<dbReference type="Proteomes" id="UP001057998">
    <property type="component" value="Chromosome 2"/>
</dbReference>
<name>A0ABY5GNS8_9GAMM</name>
<dbReference type="RefSeq" id="WP_255392169.1">
    <property type="nucleotide sequence ID" value="NZ_CP101509.1"/>
</dbReference>
<dbReference type="SMART" id="SM00871">
    <property type="entry name" value="AraC_E_bind"/>
    <property type="match status" value="1"/>
</dbReference>
<proteinExistence type="predicted"/>
<keyword evidence="3" id="KW-1185">Reference proteome</keyword>
<protein>
    <submittedName>
        <fullName evidence="2">GyrI-like domain-containing protein</fullName>
    </submittedName>
</protein>
<dbReference type="SUPFAM" id="SSF55136">
    <property type="entry name" value="Probable bacterial effector-binding domain"/>
    <property type="match status" value="1"/>
</dbReference>
<gene>
    <name evidence="2" type="ORF">NNL38_19785</name>
</gene>
<dbReference type="InterPro" id="IPR029441">
    <property type="entry name" value="Cass2"/>
</dbReference>
<dbReference type="PANTHER" id="PTHR36444:SF2">
    <property type="entry name" value="TRANSCRIPTIONAL REGULATOR PROTEIN YOBU-RELATED"/>
    <property type="match status" value="1"/>
</dbReference>
<evidence type="ECO:0000313" key="2">
    <source>
        <dbReference type="EMBL" id="UTV30801.1"/>
    </source>
</evidence>
<dbReference type="Pfam" id="PF14526">
    <property type="entry name" value="Cass2"/>
    <property type="match status" value="1"/>
</dbReference>
<dbReference type="Gene3D" id="3.20.80.10">
    <property type="entry name" value="Regulatory factor, effector binding domain"/>
    <property type="match status" value="1"/>
</dbReference>
<organism evidence="2 3">
    <name type="scientific">Photobacterium atrarenae</name>
    <dbReference type="NCBI Taxonomy" id="865757"/>
    <lineage>
        <taxon>Bacteria</taxon>
        <taxon>Pseudomonadati</taxon>
        <taxon>Pseudomonadota</taxon>
        <taxon>Gammaproteobacteria</taxon>
        <taxon>Vibrionales</taxon>
        <taxon>Vibrionaceae</taxon>
        <taxon>Photobacterium</taxon>
    </lineage>
</organism>
<feature type="domain" description="AraC effector-binding" evidence="1">
    <location>
        <begin position="1"/>
        <end position="149"/>
    </location>
</feature>
<accession>A0ABY5GNS8</accession>
<dbReference type="InterPro" id="IPR053182">
    <property type="entry name" value="YobU-like_regulator"/>
</dbReference>
<dbReference type="PANTHER" id="PTHR36444">
    <property type="entry name" value="TRANSCRIPTIONAL REGULATOR PROTEIN YOBU-RELATED"/>
    <property type="match status" value="1"/>
</dbReference>
<dbReference type="InterPro" id="IPR011256">
    <property type="entry name" value="Reg_factor_effector_dom_sf"/>
</dbReference>